<dbReference type="RefSeq" id="WP_217678219.1">
    <property type="nucleotide sequence ID" value="NZ_JAHRVA010000005.1"/>
</dbReference>
<evidence type="ECO:0000313" key="1">
    <source>
        <dbReference type="EMBL" id="MBV2144216.1"/>
    </source>
</evidence>
<keyword evidence="2" id="KW-1185">Reference proteome</keyword>
<reference evidence="1 2" key="1">
    <citation type="submission" date="2021-06" db="EMBL/GenBank/DDBJ databases">
        <title>Falsochrobactrum tianjin sp.nov., a new petroleum-degrading bacteria isolated from oily soils.</title>
        <authorList>
            <person name="Chen G."/>
            <person name="Chen H."/>
            <person name="Tian J."/>
            <person name="Qing J."/>
            <person name="Zhong L."/>
            <person name="Ma W."/>
            <person name="Song Y."/>
            <person name="Cui X."/>
            <person name="Yan B."/>
        </authorList>
    </citation>
    <scope>NUCLEOTIDE SEQUENCE [LARGE SCALE GENOMIC DNA]</scope>
    <source>
        <strain evidence="1 2">TDYN1</strain>
    </source>
</reference>
<dbReference type="EMBL" id="JAHRVA010000005">
    <property type="protein sequence ID" value="MBV2144216.1"/>
    <property type="molecule type" value="Genomic_DNA"/>
</dbReference>
<protein>
    <submittedName>
        <fullName evidence="1">Uncharacterized protein</fullName>
    </submittedName>
</protein>
<dbReference type="Proteomes" id="UP000752297">
    <property type="component" value="Unassembled WGS sequence"/>
</dbReference>
<proteinExistence type="predicted"/>
<comment type="caution">
    <text evidence="1">The sequence shown here is derived from an EMBL/GenBank/DDBJ whole genome shotgun (WGS) entry which is preliminary data.</text>
</comment>
<organism evidence="1 2">
    <name type="scientific">Falsochrobactrum tianjinense</name>
    <dbReference type="NCBI Taxonomy" id="2706015"/>
    <lineage>
        <taxon>Bacteria</taxon>
        <taxon>Pseudomonadati</taxon>
        <taxon>Pseudomonadota</taxon>
        <taxon>Alphaproteobacteria</taxon>
        <taxon>Hyphomicrobiales</taxon>
        <taxon>Brucellaceae</taxon>
        <taxon>Falsochrobactrum</taxon>
    </lineage>
</organism>
<gene>
    <name evidence="1" type="ORF">KUG47_12000</name>
</gene>
<sequence>MLTLREMHDIAKGEVWSMEDLIRKGQRSKPPRPDSWIAQHRRILQHRKQSVKLIENEIDRRKAEGEAAA</sequence>
<name>A0A949PMT5_9HYPH</name>
<accession>A0A949PMT5</accession>
<dbReference type="AlphaFoldDB" id="A0A949PMT5"/>
<evidence type="ECO:0000313" key="2">
    <source>
        <dbReference type="Proteomes" id="UP000752297"/>
    </source>
</evidence>